<dbReference type="Pfam" id="PF12833">
    <property type="entry name" value="HTH_18"/>
    <property type="match status" value="1"/>
</dbReference>
<dbReference type="GO" id="GO:0003700">
    <property type="term" value="F:DNA-binding transcription factor activity"/>
    <property type="evidence" value="ECO:0007669"/>
    <property type="project" value="InterPro"/>
</dbReference>
<reference evidence="5 6" key="1">
    <citation type="submission" date="2019-04" db="EMBL/GenBank/DDBJ databases">
        <authorList>
            <person name="Van Vliet M D."/>
        </authorList>
    </citation>
    <scope>NUCLEOTIDE SEQUENCE [LARGE SCALE GENOMIC DNA]</scope>
    <source>
        <strain evidence="5 6">F1</strain>
    </source>
</reference>
<keyword evidence="6" id="KW-1185">Reference proteome</keyword>
<dbReference type="GO" id="GO:0043565">
    <property type="term" value="F:sequence-specific DNA binding"/>
    <property type="evidence" value="ECO:0007669"/>
    <property type="project" value="InterPro"/>
</dbReference>
<gene>
    <name evidence="5" type="primary">araC_2</name>
    <name evidence="5" type="ORF">PDESU_02903</name>
</gene>
<dbReference type="Proteomes" id="UP000366872">
    <property type="component" value="Unassembled WGS sequence"/>
</dbReference>
<dbReference type="PANTHER" id="PTHR43280">
    <property type="entry name" value="ARAC-FAMILY TRANSCRIPTIONAL REGULATOR"/>
    <property type="match status" value="1"/>
</dbReference>
<evidence type="ECO:0000259" key="4">
    <source>
        <dbReference type="PROSITE" id="PS01124"/>
    </source>
</evidence>
<feature type="domain" description="HTH araC/xylS-type" evidence="4">
    <location>
        <begin position="187"/>
        <end position="285"/>
    </location>
</feature>
<dbReference type="PRINTS" id="PR00032">
    <property type="entry name" value="HTHARAC"/>
</dbReference>
<dbReference type="InterPro" id="IPR009057">
    <property type="entry name" value="Homeodomain-like_sf"/>
</dbReference>
<keyword evidence="3" id="KW-0804">Transcription</keyword>
<dbReference type="InterPro" id="IPR018060">
    <property type="entry name" value="HTH_AraC"/>
</dbReference>
<evidence type="ECO:0000256" key="3">
    <source>
        <dbReference type="ARBA" id="ARBA00023163"/>
    </source>
</evidence>
<evidence type="ECO:0000256" key="2">
    <source>
        <dbReference type="ARBA" id="ARBA00023125"/>
    </source>
</evidence>
<dbReference type="Gene3D" id="2.60.120.10">
    <property type="entry name" value="Jelly Rolls"/>
    <property type="match status" value="1"/>
</dbReference>
<dbReference type="InterPro" id="IPR018062">
    <property type="entry name" value="HTH_AraC-typ_CS"/>
</dbReference>
<accession>A0A6C2U497</accession>
<dbReference type="PROSITE" id="PS00041">
    <property type="entry name" value="HTH_ARAC_FAMILY_1"/>
    <property type="match status" value="1"/>
</dbReference>
<evidence type="ECO:0000313" key="5">
    <source>
        <dbReference type="EMBL" id="VGO14344.1"/>
    </source>
</evidence>
<organism evidence="5 6">
    <name type="scientific">Pontiella desulfatans</name>
    <dbReference type="NCBI Taxonomy" id="2750659"/>
    <lineage>
        <taxon>Bacteria</taxon>
        <taxon>Pseudomonadati</taxon>
        <taxon>Kiritimatiellota</taxon>
        <taxon>Kiritimatiellia</taxon>
        <taxon>Kiritimatiellales</taxon>
        <taxon>Pontiellaceae</taxon>
        <taxon>Pontiella</taxon>
    </lineage>
</organism>
<dbReference type="SMART" id="SM00342">
    <property type="entry name" value="HTH_ARAC"/>
    <property type="match status" value="1"/>
</dbReference>
<evidence type="ECO:0000313" key="6">
    <source>
        <dbReference type="Proteomes" id="UP000366872"/>
    </source>
</evidence>
<sequence length="290" mass="32927">MLKNEAPFISTQVTSGEYYYLNLTPEKSAKEVVVCGGREQCSPSYRIERNSFRYFSIEFVSSGRGRLTMNGKTYPLRPGAIYCYGPRTKHVIETDPENPMLKHFVDFSGSELVKLMKSTDFSKGEPLFVSRPFRIRSIFENLITTGNTESRNRAALCALLLRQLILQADDYAMEPAAAFSPAWQTYLRCRQYIERNVLELPNIGTAAAACFVDQAYLSRLFKRFAEESPLQLLTRLKMSKAADLLSAGDLLIKQVGEEVGFADPYHFSRVFKRVYGIPPETFTQTARREG</sequence>
<keyword evidence="1" id="KW-0805">Transcription regulation</keyword>
<evidence type="ECO:0000256" key="1">
    <source>
        <dbReference type="ARBA" id="ARBA00023015"/>
    </source>
</evidence>
<dbReference type="InterPro" id="IPR003313">
    <property type="entry name" value="AraC-bd"/>
</dbReference>
<dbReference type="InterPro" id="IPR037923">
    <property type="entry name" value="HTH-like"/>
</dbReference>
<dbReference type="RefSeq" id="WP_136079833.1">
    <property type="nucleotide sequence ID" value="NZ_CAAHFG010000001.1"/>
</dbReference>
<protein>
    <submittedName>
        <fullName evidence="5">Arabinose operon regulatory protein</fullName>
    </submittedName>
</protein>
<proteinExistence type="predicted"/>
<dbReference type="SUPFAM" id="SSF51215">
    <property type="entry name" value="Regulatory protein AraC"/>
    <property type="match status" value="1"/>
</dbReference>
<dbReference type="Gene3D" id="1.10.10.60">
    <property type="entry name" value="Homeodomain-like"/>
    <property type="match status" value="2"/>
</dbReference>
<dbReference type="InterPro" id="IPR014710">
    <property type="entry name" value="RmlC-like_jellyroll"/>
</dbReference>
<dbReference type="InterPro" id="IPR020449">
    <property type="entry name" value="Tscrpt_reg_AraC-type_HTH"/>
</dbReference>
<dbReference type="EMBL" id="CAAHFG010000001">
    <property type="protein sequence ID" value="VGO14344.1"/>
    <property type="molecule type" value="Genomic_DNA"/>
</dbReference>
<dbReference type="AlphaFoldDB" id="A0A6C2U497"/>
<dbReference type="Pfam" id="PF02311">
    <property type="entry name" value="AraC_binding"/>
    <property type="match status" value="1"/>
</dbReference>
<keyword evidence="2" id="KW-0238">DNA-binding</keyword>
<dbReference type="PANTHER" id="PTHR43280:SF31">
    <property type="entry name" value="TRANSCRIPTIONAL REGULATORY PROTEIN"/>
    <property type="match status" value="1"/>
</dbReference>
<dbReference type="PROSITE" id="PS01124">
    <property type="entry name" value="HTH_ARAC_FAMILY_2"/>
    <property type="match status" value="1"/>
</dbReference>
<dbReference type="SUPFAM" id="SSF46689">
    <property type="entry name" value="Homeodomain-like"/>
    <property type="match status" value="1"/>
</dbReference>
<name>A0A6C2U497_PONDE</name>